<name>A0ABT9AAW2_9BACT</name>
<keyword evidence="10" id="KW-1133">Transmembrane helix</keyword>
<keyword evidence="8" id="KW-0418">Kinase</keyword>
<feature type="compositionally biased region" description="Gly residues" evidence="16">
    <location>
        <begin position="386"/>
        <end position="396"/>
    </location>
</feature>
<organism evidence="19 20">
    <name type="scientific">Hymenobacter mellowenesis</name>
    <dbReference type="NCBI Taxonomy" id="3063995"/>
    <lineage>
        <taxon>Bacteria</taxon>
        <taxon>Pseudomonadati</taxon>
        <taxon>Bacteroidota</taxon>
        <taxon>Cytophagia</taxon>
        <taxon>Cytophagales</taxon>
        <taxon>Hymenobacteraceae</taxon>
        <taxon>Hymenobacter</taxon>
    </lineage>
</organism>
<keyword evidence="12" id="KW-0829">Tyrosine-protein kinase</keyword>
<protein>
    <recommendedName>
        <fullName evidence="2">receptor protein-tyrosine kinase</fullName>
        <ecNumber evidence="2">2.7.10.1</ecNumber>
    </recommendedName>
</protein>
<evidence type="ECO:0000256" key="2">
    <source>
        <dbReference type="ARBA" id="ARBA00011902"/>
    </source>
</evidence>
<accession>A0ABT9AAW2</accession>
<keyword evidence="4" id="KW-0808">Transferase</keyword>
<comment type="subcellular location">
    <subcellularLocation>
        <location evidence="1">Cell membrane</location>
        <topology evidence="1">Single-pass type I membrane protein</topology>
    </subcellularLocation>
</comment>
<feature type="compositionally biased region" description="Polar residues" evidence="16">
    <location>
        <begin position="356"/>
        <end position="374"/>
    </location>
</feature>
<gene>
    <name evidence="19" type="ORF">Q5H92_11440</name>
</gene>
<keyword evidence="15" id="KW-0325">Glycoprotein</keyword>
<keyword evidence="3" id="KW-1003">Cell membrane</keyword>
<feature type="region of interest" description="Disordered" evidence="16">
    <location>
        <begin position="274"/>
        <end position="305"/>
    </location>
</feature>
<sequence length="479" mass="47165">MAHFSTFLAGAALLALPFFAPAQGVLIGPAGGGTAAAGAALEVRSDTKGFLPPRLTYANRVGMTNAVAGMLVYQSDSPGGQPGAGYYYYTGGGWLPLQTQGDNLGNGVAGTNVNLNGNKLVGSAGSVGLRIDDLGSSRGADDNAVLDFIIGEKGVVLPRFNYQTREALGPTPPQGLVFFNTDTNHLNVFDGTSWQEVSTTASSATEYTYTAPGVHTYFVPDGVTSLHLEVAGASGSRLLGQALPGGGGTVSADIDVQPGDILYLLVGGTDGSNGDPAGSGGLSLSNTQPPARNPYGENGGGASEVRYVTRPPAPGTLPARNTTQLVAGGGGGGASYLTPSGNTRYTDGGAGGFRNTGPQTNQALDGGSTSNNTAYGGRGATSTAGGRRGSGSGGTDGAANLGGSITLSQSQVRQGFGPGGGGGGYFGGGSGTSGTGPNAGVGGGGGGASFALGNGRITNVVHQQGVNFGNGYIKLTVNP</sequence>
<dbReference type="InterPro" id="IPR055163">
    <property type="entry name" value="ALK/LTK-like_GRD"/>
</dbReference>
<evidence type="ECO:0000256" key="10">
    <source>
        <dbReference type="ARBA" id="ARBA00022989"/>
    </source>
</evidence>
<keyword evidence="6 17" id="KW-0732">Signal</keyword>
<reference evidence="19" key="1">
    <citation type="submission" date="2023-07" db="EMBL/GenBank/DDBJ databases">
        <authorList>
            <person name="Kim M.K."/>
        </authorList>
    </citation>
    <scope>NUCLEOTIDE SEQUENCE</scope>
    <source>
        <strain evidence="19">M29</strain>
    </source>
</reference>
<proteinExistence type="predicted"/>
<keyword evidence="7" id="KW-0547">Nucleotide-binding</keyword>
<evidence type="ECO:0000313" key="19">
    <source>
        <dbReference type="EMBL" id="MDO7846974.1"/>
    </source>
</evidence>
<feature type="signal peptide" evidence="17">
    <location>
        <begin position="1"/>
        <end position="22"/>
    </location>
</feature>
<keyword evidence="11" id="KW-0472">Membrane</keyword>
<keyword evidence="5" id="KW-0812">Transmembrane</keyword>
<evidence type="ECO:0000256" key="16">
    <source>
        <dbReference type="SAM" id="MobiDB-lite"/>
    </source>
</evidence>
<keyword evidence="20" id="KW-1185">Reference proteome</keyword>
<feature type="domain" description="ALK/LTK-like glycine-rich" evidence="18">
    <location>
        <begin position="228"/>
        <end position="477"/>
    </location>
</feature>
<keyword evidence="9" id="KW-0067">ATP-binding</keyword>
<keyword evidence="14" id="KW-0675">Receptor</keyword>
<evidence type="ECO:0000256" key="17">
    <source>
        <dbReference type="SAM" id="SignalP"/>
    </source>
</evidence>
<evidence type="ECO:0000259" key="18">
    <source>
        <dbReference type="Pfam" id="PF12810"/>
    </source>
</evidence>
<evidence type="ECO:0000256" key="11">
    <source>
        <dbReference type="ARBA" id="ARBA00023136"/>
    </source>
</evidence>
<evidence type="ECO:0000313" key="20">
    <source>
        <dbReference type="Proteomes" id="UP001167796"/>
    </source>
</evidence>
<evidence type="ECO:0000256" key="7">
    <source>
        <dbReference type="ARBA" id="ARBA00022741"/>
    </source>
</evidence>
<evidence type="ECO:0000256" key="3">
    <source>
        <dbReference type="ARBA" id="ARBA00022475"/>
    </source>
</evidence>
<keyword evidence="13" id="KW-1015">Disulfide bond</keyword>
<evidence type="ECO:0000256" key="15">
    <source>
        <dbReference type="ARBA" id="ARBA00023180"/>
    </source>
</evidence>
<feature type="region of interest" description="Disordered" evidence="16">
    <location>
        <begin position="349"/>
        <end position="402"/>
    </location>
</feature>
<evidence type="ECO:0000256" key="8">
    <source>
        <dbReference type="ARBA" id="ARBA00022777"/>
    </source>
</evidence>
<dbReference type="EMBL" id="JAUQSX010000005">
    <property type="protein sequence ID" value="MDO7846974.1"/>
    <property type="molecule type" value="Genomic_DNA"/>
</dbReference>
<evidence type="ECO:0000256" key="6">
    <source>
        <dbReference type="ARBA" id="ARBA00022729"/>
    </source>
</evidence>
<dbReference type="Proteomes" id="UP001167796">
    <property type="component" value="Unassembled WGS sequence"/>
</dbReference>
<evidence type="ECO:0000256" key="14">
    <source>
        <dbReference type="ARBA" id="ARBA00023170"/>
    </source>
</evidence>
<evidence type="ECO:0000256" key="13">
    <source>
        <dbReference type="ARBA" id="ARBA00023157"/>
    </source>
</evidence>
<evidence type="ECO:0000256" key="4">
    <source>
        <dbReference type="ARBA" id="ARBA00022679"/>
    </source>
</evidence>
<evidence type="ECO:0000256" key="5">
    <source>
        <dbReference type="ARBA" id="ARBA00022692"/>
    </source>
</evidence>
<dbReference type="Pfam" id="PF12810">
    <property type="entry name" value="ALK_LTK_GRD"/>
    <property type="match status" value="1"/>
</dbReference>
<comment type="caution">
    <text evidence="19">The sequence shown here is derived from an EMBL/GenBank/DDBJ whole genome shotgun (WGS) entry which is preliminary data.</text>
</comment>
<evidence type="ECO:0000256" key="1">
    <source>
        <dbReference type="ARBA" id="ARBA00004251"/>
    </source>
</evidence>
<dbReference type="EC" id="2.7.10.1" evidence="2"/>
<evidence type="ECO:0000256" key="9">
    <source>
        <dbReference type="ARBA" id="ARBA00022840"/>
    </source>
</evidence>
<dbReference type="RefSeq" id="WP_305011657.1">
    <property type="nucleotide sequence ID" value="NZ_JAUQSX010000005.1"/>
</dbReference>
<feature type="chain" id="PRO_5046549181" description="receptor protein-tyrosine kinase" evidence="17">
    <location>
        <begin position="23"/>
        <end position="479"/>
    </location>
</feature>
<evidence type="ECO:0000256" key="12">
    <source>
        <dbReference type="ARBA" id="ARBA00023137"/>
    </source>
</evidence>